<accession>A0A3P3DHP6</accession>
<name>A0A3P3DHP6_9RHOB</name>
<dbReference type="GO" id="GO:0003677">
    <property type="term" value="F:DNA binding"/>
    <property type="evidence" value="ECO:0007669"/>
    <property type="project" value="UniProtKB-KW"/>
</dbReference>
<dbReference type="AlphaFoldDB" id="A0A3P3DHP6"/>
<comment type="caution">
    <text evidence="1">The sequence shown here is derived from an EMBL/GenBank/DDBJ whole genome shotgun (WGS) entry which is preliminary data.</text>
</comment>
<dbReference type="InterPro" id="IPR037914">
    <property type="entry name" value="SpoVT-AbrB_sf"/>
</dbReference>
<dbReference type="OrthoDB" id="7173678at2"/>
<dbReference type="Gene3D" id="2.10.260.10">
    <property type="match status" value="1"/>
</dbReference>
<proteinExistence type="predicted"/>
<evidence type="ECO:0000313" key="2">
    <source>
        <dbReference type="Proteomes" id="UP000282125"/>
    </source>
</evidence>
<dbReference type="EMBL" id="RRAZ01000016">
    <property type="protein sequence ID" value="RRH73781.1"/>
    <property type="molecule type" value="Genomic_DNA"/>
</dbReference>
<gene>
    <name evidence="1" type="ORF">EG244_11945</name>
</gene>
<evidence type="ECO:0000313" key="1">
    <source>
        <dbReference type="EMBL" id="RRH73781.1"/>
    </source>
</evidence>
<reference evidence="1 2" key="1">
    <citation type="submission" date="2018-11" db="EMBL/GenBank/DDBJ databases">
        <title>Gemmobacter sp. nov., YIM 102744-1 draft genome.</title>
        <authorList>
            <person name="Li G."/>
            <person name="Jiang Y."/>
        </authorList>
    </citation>
    <scope>NUCLEOTIDE SEQUENCE [LARGE SCALE GENOMIC DNA]</scope>
    <source>
        <strain evidence="1 2">YIM 102744-1</strain>
    </source>
</reference>
<organism evidence="1 2">
    <name type="scientific">Falsigemmobacter faecalis</name>
    <dbReference type="NCBI Taxonomy" id="2488730"/>
    <lineage>
        <taxon>Bacteria</taxon>
        <taxon>Pseudomonadati</taxon>
        <taxon>Pseudomonadota</taxon>
        <taxon>Alphaproteobacteria</taxon>
        <taxon>Rhodobacterales</taxon>
        <taxon>Paracoccaceae</taxon>
        <taxon>Falsigemmobacter</taxon>
    </lineage>
</organism>
<dbReference type="SUPFAM" id="SSF89447">
    <property type="entry name" value="AbrB/MazE/MraZ-like"/>
    <property type="match status" value="1"/>
</dbReference>
<protein>
    <submittedName>
        <fullName evidence="1">AbrB/MazE/SpoVT family DNA-binding domain-containing protein</fullName>
    </submittedName>
</protein>
<keyword evidence="1" id="KW-0238">DNA-binding</keyword>
<dbReference type="Proteomes" id="UP000282125">
    <property type="component" value="Unassembled WGS sequence"/>
</dbReference>
<sequence length="88" mass="10049">MPTQNWRSEPREINLCRDSKGQIVSIPADLELPGDRVRIRREGHRLIIEPLPRRKSLFAVLATIQPLGPEDEFPDVDRALQPSKAVEI</sequence>
<keyword evidence="2" id="KW-1185">Reference proteome</keyword>